<dbReference type="EMBL" id="KY971610">
    <property type="protein sequence ID" value="ASD51980.1"/>
    <property type="molecule type" value="Genomic_DNA"/>
</dbReference>
<evidence type="ECO:0000313" key="2">
    <source>
        <dbReference type="Proteomes" id="UP000247773"/>
    </source>
</evidence>
<keyword evidence="2" id="KW-1185">Reference proteome</keyword>
<evidence type="ECO:0000313" key="1">
    <source>
        <dbReference type="EMBL" id="ASD51980.1"/>
    </source>
</evidence>
<proteinExistence type="predicted"/>
<organism evidence="1 2">
    <name type="scientific">Pseudomonas phage PspYZU05</name>
    <dbReference type="NCBI Taxonomy" id="1983556"/>
    <lineage>
        <taxon>Viruses</taxon>
        <taxon>Duplodnaviria</taxon>
        <taxon>Heunggongvirae</taxon>
        <taxon>Uroviricota</taxon>
        <taxon>Caudoviricetes</taxon>
        <taxon>Pantevenvirales</taxon>
        <taxon>Straboviridae</taxon>
        <taxon>Jiangsuvirus</taxon>
        <taxon>Jiangsuvirus pspyzu05</taxon>
    </lineage>
</organism>
<sequence>MAYEVSENKVEVTQSLLLDRAQELCVMFKEIKEMAKELELDTEFNQYEGSFEFRDWNSSSCYGEDEILRADADSSWVQSSC</sequence>
<reference evidence="1 2" key="1">
    <citation type="submission" date="2017-04" db="EMBL/GenBank/DDBJ databases">
        <title>Isolation of lytic bacteriophages infecting Pseudomonas strains for biocontrol of fish and shrimp spoilage during chilled storage.</title>
        <authorList>
            <person name="Yang Z."/>
            <person name="Tao X."/>
            <person name="Gao L."/>
            <person name="Rao S."/>
        </authorList>
    </citation>
    <scope>NUCLEOTIDE SEQUENCE [LARGE SCALE GENOMIC DNA]</scope>
</reference>
<dbReference type="Proteomes" id="UP000247773">
    <property type="component" value="Genome"/>
</dbReference>
<gene>
    <name evidence="1" type="ORF">PspYZU05_28</name>
</gene>
<accession>A0A2U7N2D0</accession>
<protein>
    <submittedName>
        <fullName evidence="1">Uncharacterized protein</fullName>
    </submittedName>
</protein>
<name>A0A2U7N2D0_9CAUD</name>